<dbReference type="PROSITE" id="PS51032">
    <property type="entry name" value="AP2_ERF"/>
    <property type="match status" value="1"/>
</dbReference>
<feature type="region of interest" description="Disordered" evidence="6">
    <location>
        <begin position="480"/>
        <end position="525"/>
    </location>
</feature>
<sequence length="691" mass="67399">MMLDAKAKHNLLSLDAASLGLQLPGTSPPAAGVGASRTAATGVPSLLLGAGGWNGALQNGQIPLLGSMQFAGHGVLPQAMPGLPPLPPAAAAAVAAKTLLPSGNIAASVAPAQAAADPSLAVPTPPLAASPPAEPSDGSSPSTSQASHEAAAGGGSPPPAAAATGAALDMSLVGPPPTSLAHAAFAVLSSNGGVKAGLGLPPAMPGVGVGAIAAAAQAAASASGVNTPSLWLHPSPGGAFNPAGHPACPKPPQPPTFNRTSGGGGGGGLNLTSADGSDPVAAAAALDASMCALFPMGRPPLAPGGPALFPSSLADHPAAGIGCSTSFGGSGSGHFGGVGLPGGTPLGVSPSSLGTSPAAGRLSSRRRTSGTNVLSSSVGAKASSSAPALSVKPDKSGATKYRGVRQRPWGKFAAEIRDPHKGCRLWLGTYDTAEEAALAYDKAAREIRGPRAVVNFPNINHTATTMPHEEESGQWDHHLVSSSLGTSPVSSSFAAGTPPLMGGSAPGGRHSNPGAHPHHQPGMPHGLMPHRNTFGGFSNGYKRGGGGVGGDPETIAEGESDVDMDEGMMDEADGMAEEGGLYGNAGRSSGGGGGAARTRLNVVTGVATTVRPSRPAAAAAVAAATAAAARGGLDEDFDGEFEDDGDMVPRAAAAAHPPMRAGSGRRQAATMDVEDELAELADALLLLHESA</sequence>
<accession>A0AAD3DNF2</accession>
<dbReference type="GO" id="GO:0003700">
    <property type="term" value="F:DNA-binding transcription factor activity"/>
    <property type="evidence" value="ECO:0007669"/>
    <property type="project" value="InterPro"/>
</dbReference>
<comment type="subcellular location">
    <subcellularLocation>
        <location evidence="1">Nucleus</location>
    </subcellularLocation>
</comment>
<reference evidence="8 9" key="1">
    <citation type="journal article" date="2021" name="Sci. Rep.">
        <title>Genome sequencing of the multicellular alga Astrephomene provides insights into convergent evolution of germ-soma differentiation.</title>
        <authorList>
            <person name="Yamashita S."/>
            <person name="Yamamoto K."/>
            <person name="Matsuzaki R."/>
            <person name="Suzuki S."/>
            <person name="Yamaguchi H."/>
            <person name="Hirooka S."/>
            <person name="Minakuchi Y."/>
            <person name="Miyagishima S."/>
            <person name="Kawachi M."/>
            <person name="Toyoda A."/>
            <person name="Nozaki H."/>
        </authorList>
    </citation>
    <scope>NUCLEOTIDE SEQUENCE [LARGE SCALE GENOMIC DNA]</scope>
    <source>
        <strain evidence="8 9">NIES-4017</strain>
    </source>
</reference>
<evidence type="ECO:0000256" key="1">
    <source>
        <dbReference type="ARBA" id="ARBA00004123"/>
    </source>
</evidence>
<evidence type="ECO:0000313" key="9">
    <source>
        <dbReference type="Proteomes" id="UP001054857"/>
    </source>
</evidence>
<keyword evidence="5" id="KW-0539">Nucleus</keyword>
<keyword evidence="9" id="KW-1185">Reference proteome</keyword>
<dbReference type="GO" id="GO:0009873">
    <property type="term" value="P:ethylene-activated signaling pathway"/>
    <property type="evidence" value="ECO:0007669"/>
    <property type="project" value="InterPro"/>
</dbReference>
<protein>
    <recommendedName>
        <fullName evidence="7">AP2/ERF domain-containing protein</fullName>
    </recommendedName>
</protein>
<dbReference type="PANTHER" id="PTHR31190:SF374">
    <property type="entry name" value="AP2_ERF DOMAIN-CONTAINING PROTEIN"/>
    <property type="match status" value="1"/>
</dbReference>
<feature type="region of interest" description="Disordered" evidence="6">
    <location>
        <begin position="342"/>
        <end position="379"/>
    </location>
</feature>
<proteinExistence type="predicted"/>
<dbReference type="PANTHER" id="PTHR31190">
    <property type="entry name" value="DNA-BINDING DOMAIN"/>
    <property type="match status" value="1"/>
</dbReference>
<feature type="compositionally biased region" description="Low complexity" evidence="6">
    <location>
        <begin position="369"/>
        <end position="379"/>
    </location>
</feature>
<evidence type="ECO:0000256" key="5">
    <source>
        <dbReference type="ARBA" id="ARBA00023242"/>
    </source>
</evidence>
<dbReference type="InterPro" id="IPR036955">
    <property type="entry name" value="AP2/ERF_dom_sf"/>
</dbReference>
<dbReference type="FunFam" id="3.30.730.10:FF:000001">
    <property type="entry name" value="Ethylene-responsive transcription factor 2"/>
    <property type="match status" value="1"/>
</dbReference>
<evidence type="ECO:0000256" key="2">
    <source>
        <dbReference type="ARBA" id="ARBA00023015"/>
    </source>
</evidence>
<dbReference type="AlphaFoldDB" id="A0AAD3DNF2"/>
<feature type="region of interest" description="Disordered" evidence="6">
    <location>
        <begin position="118"/>
        <end position="163"/>
    </location>
</feature>
<evidence type="ECO:0000256" key="4">
    <source>
        <dbReference type="ARBA" id="ARBA00023163"/>
    </source>
</evidence>
<feature type="compositionally biased region" description="Pro residues" evidence="6">
    <location>
        <begin position="123"/>
        <end position="134"/>
    </location>
</feature>
<dbReference type="GO" id="GO:0005634">
    <property type="term" value="C:nucleus"/>
    <property type="evidence" value="ECO:0007669"/>
    <property type="project" value="UniProtKB-SubCell"/>
</dbReference>
<dbReference type="PRINTS" id="PR00367">
    <property type="entry name" value="ETHRSPELEMNT"/>
</dbReference>
<keyword evidence="3" id="KW-0238">DNA-binding</keyword>
<dbReference type="Pfam" id="PF00847">
    <property type="entry name" value="AP2"/>
    <property type="match status" value="1"/>
</dbReference>
<comment type="caution">
    <text evidence="8">The sequence shown here is derived from an EMBL/GenBank/DDBJ whole genome shotgun (WGS) entry which is preliminary data.</text>
</comment>
<evidence type="ECO:0000256" key="6">
    <source>
        <dbReference type="SAM" id="MobiDB-lite"/>
    </source>
</evidence>
<gene>
    <name evidence="8" type="ORF">Agub_g5531</name>
</gene>
<evidence type="ECO:0000313" key="8">
    <source>
        <dbReference type="EMBL" id="GFR44319.1"/>
    </source>
</evidence>
<dbReference type="CDD" id="cd00018">
    <property type="entry name" value="AP2"/>
    <property type="match status" value="1"/>
</dbReference>
<feature type="domain" description="AP2/ERF" evidence="7">
    <location>
        <begin position="400"/>
        <end position="457"/>
    </location>
</feature>
<dbReference type="InterPro" id="IPR001471">
    <property type="entry name" value="AP2/ERF_dom"/>
</dbReference>
<dbReference type="GO" id="GO:0003677">
    <property type="term" value="F:DNA binding"/>
    <property type="evidence" value="ECO:0007669"/>
    <property type="project" value="UniProtKB-KW"/>
</dbReference>
<keyword evidence="2" id="KW-0805">Transcription regulation</keyword>
<dbReference type="InterPro" id="IPR016177">
    <property type="entry name" value="DNA-bd_dom_sf"/>
</dbReference>
<dbReference type="SUPFAM" id="SSF54171">
    <property type="entry name" value="DNA-binding domain"/>
    <property type="match status" value="1"/>
</dbReference>
<keyword evidence="4" id="KW-0804">Transcription</keyword>
<dbReference type="Proteomes" id="UP001054857">
    <property type="component" value="Unassembled WGS sequence"/>
</dbReference>
<evidence type="ECO:0000256" key="3">
    <source>
        <dbReference type="ARBA" id="ARBA00023125"/>
    </source>
</evidence>
<dbReference type="EMBL" id="BMAR01000007">
    <property type="protein sequence ID" value="GFR44319.1"/>
    <property type="molecule type" value="Genomic_DNA"/>
</dbReference>
<dbReference type="Gene3D" id="3.30.730.10">
    <property type="entry name" value="AP2/ERF domain"/>
    <property type="match status" value="1"/>
</dbReference>
<feature type="compositionally biased region" description="Low complexity" evidence="6">
    <location>
        <begin position="481"/>
        <end position="492"/>
    </location>
</feature>
<evidence type="ECO:0000259" key="7">
    <source>
        <dbReference type="PROSITE" id="PS51032"/>
    </source>
</evidence>
<dbReference type="SMART" id="SM00380">
    <property type="entry name" value="AP2"/>
    <property type="match status" value="1"/>
</dbReference>
<organism evidence="8 9">
    <name type="scientific">Astrephomene gubernaculifera</name>
    <dbReference type="NCBI Taxonomy" id="47775"/>
    <lineage>
        <taxon>Eukaryota</taxon>
        <taxon>Viridiplantae</taxon>
        <taxon>Chlorophyta</taxon>
        <taxon>core chlorophytes</taxon>
        <taxon>Chlorophyceae</taxon>
        <taxon>CS clade</taxon>
        <taxon>Chlamydomonadales</taxon>
        <taxon>Astrephomenaceae</taxon>
        <taxon>Astrephomene</taxon>
    </lineage>
</organism>
<dbReference type="InterPro" id="IPR044808">
    <property type="entry name" value="ERF_plant"/>
</dbReference>
<feature type="compositionally biased region" description="Polar residues" evidence="6">
    <location>
        <begin position="137"/>
        <end position="147"/>
    </location>
</feature>
<name>A0AAD3DNF2_9CHLO</name>